<organism evidence="5 6">
    <name type="scientific">Digitaria exilis</name>
    <dbReference type="NCBI Taxonomy" id="1010633"/>
    <lineage>
        <taxon>Eukaryota</taxon>
        <taxon>Viridiplantae</taxon>
        <taxon>Streptophyta</taxon>
        <taxon>Embryophyta</taxon>
        <taxon>Tracheophyta</taxon>
        <taxon>Spermatophyta</taxon>
        <taxon>Magnoliopsida</taxon>
        <taxon>Liliopsida</taxon>
        <taxon>Poales</taxon>
        <taxon>Poaceae</taxon>
        <taxon>PACMAD clade</taxon>
        <taxon>Panicoideae</taxon>
        <taxon>Panicodae</taxon>
        <taxon>Paniceae</taxon>
        <taxon>Anthephorinae</taxon>
        <taxon>Digitaria</taxon>
    </lineage>
</organism>
<dbReference type="InterPro" id="IPR056423">
    <property type="entry name" value="BACK_BPM_SPOP"/>
</dbReference>
<keyword evidence="6" id="KW-1185">Reference proteome</keyword>
<dbReference type="Pfam" id="PF24570">
    <property type="entry name" value="BACK_BPM_SPOP"/>
    <property type="match status" value="1"/>
</dbReference>
<dbReference type="CDD" id="cd00121">
    <property type="entry name" value="MATH"/>
    <property type="match status" value="1"/>
</dbReference>
<name>A0A835B089_9POAL</name>
<dbReference type="PANTHER" id="PTHR26379:SF483">
    <property type="entry name" value="OS11G0619800 PROTEIN"/>
    <property type="match status" value="1"/>
</dbReference>
<proteinExistence type="inferred from homology"/>
<comment type="pathway">
    <text evidence="1">Protein modification; protein ubiquitination.</text>
</comment>
<evidence type="ECO:0000313" key="5">
    <source>
        <dbReference type="EMBL" id="KAF8673381.1"/>
    </source>
</evidence>
<dbReference type="PROSITE" id="PS50144">
    <property type="entry name" value="MATH"/>
    <property type="match status" value="1"/>
</dbReference>
<dbReference type="PANTHER" id="PTHR26379">
    <property type="entry name" value="BTB/POZ AND MATH DOMAIN-CONTAINING PROTEIN 1"/>
    <property type="match status" value="1"/>
</dbReference>
<dbReference type="SUPFAM" id="SSF49599">
    <property type="entry name" value="TRAF domain-like"/>
    <property type="match status" value="1"/>
</dbReference>
<evidence type="ECO:0000256" key="1">
    <source>
        <dbReference type="ARBA" id="ARBA00004906"/>
    </source>
</evidence>
<evidence type="ECO:0000259" key="4">
    <source>
        <dbReference type="PROSITE" id="PS50144"/>
    </source>
</evidence>
<dbReference type="Gene3D" id="1.25.40.420">
    <property type="match status" value="1"/>
</dbReference>
<dbReference type="Proteomes" id="UP000636709">
    <property type="component" value="Unassembled WGS sequence"/>
</dbReference>
<dbReference type="SUPFAM" id="SSF54695">
    <property type="entry name" value="POZ domain"/>
    <property type="match status" value="1"/>
</dbReference>
<dbReference type="InterPro" id="IPR045005">
    <property type="entry name" value="BPM1-6"/>
</dbReference>
<dbReference type="Gene3D" id="3.30.710.10">
    <property type="entry name" value="Potassium Channel Kv1.1, Chain A"/>
    <property type="match status" value="1"/>
</dbReference>
<comment type="similarity">
    <text evidence="2">Belongs to the Tdpoz family.</text>
</comment>
<feature type="domain" description="BTB" evidence="3">
    <location>
        <begin position="236"/>
        <end position="304"/>
    </location>
</feature>
<protein>
    <submittedName>
        <fullName evidence="5">Uncharacterized protein</fullName>
    </submittedName>
</protein>
<dbReference type="InterPro" id="IPR002083">
    <property type="entry name" value="MATH/TRAF_dom"/>
</dbReference>
<feature type="domain" description="MATH" evidence="4">
    <location>
        <begin position="10"/>
        <end position="141"/>
    </location>
</feature>
<dbReference type="PROSITE" id="PS50097">
    <property type="entry name" value="BTB"/>
    <property type="match status" value="1"/>
</dbReference>
<dbReference type="SMART" id="SM00225">
    <property type="entry name" value="BTB"/>
    <property type="match status" value="1"/>
</dbReference>
<evidence type="ECO:0000313" key="6">
    <source>
        <dbReference type="Proteomes" id="UP000636709"/>
    </source>
</evidence>
<gene>
    <name evidence="5" type="ORF">HU200_048944</name>
</gene>
<evidence type="ECO:0000259" key="3">
    <source>
        <dbReference type="PROSITE" id="PS50097"/>
    </source>
</evidence>
<evidence type="ECO:0000256" key="2">
    <source>
        <dbReference type="ARBA" id="ARBA00010846"/>
    </source>
</evidence>
<accession>A0A835B089</accession>
<dbReference type="InterPro" id="IPR011333">
    <property type="entry name" value="SKP1/BTB/POZ_sf"/>
</dbReference>
<comment type="caution">
    <text evidence="5">The sequence shown here is derived from an EMBL/GenBank/DDBJ whole genome shotgun (WGS) entry which is preliminary data.</text>
</comment>
<dbReference type="AlphaFoldDB" id="A0A835B089"/>
<dbReference type="InterPro" id="IPR008974">
    <property type="entry name" value="TRAF-like"/>
</dbReference>
<dbReference type="OrthoDB" id="657261at2759"/>
<reference evidence="5" key="1">
    <citation type="submission" date="2020-07" db="EMBL/GenBank/DDBJ databases">
        <title>Genome sequence and genetic diversity analysis of an under-domesticated orphan crop, white fonio (Digitaria exilis).</title>
        <authorList>
            <person name="Bennetzen J.L."/>
            <person name="Chen S."/>
            <person name="Ma X."/>
            <person name="Wang X."/>
            <person name="Yssel A.E.J."/>
            <person name="Chaluvadi S.R."/>
            <person name="Johnson M."/>
            <person name="Gangashetty P."/>
            <person name="Hamidou F."/>
            <person name="Sanogo M.D."/>
            <person name="Zwaenepoel A."/>
            <person name="Wallace J."/>
            <person name="Van De Peer Y."/>
            <person name="Van Deynze A."/>
        </authorList>
    </citation>
    <scope>NUCLEOTIDE SEQUENCE</scope>
    <source>
        <tissue evidence="5">Leaves</tissue>
    </source>
</reference>
<dbReference type="EMBL" id="JACEFO010002208">
    <property type="protein sequence ID" value="KAF8673381.1"/>
    <property type="molecule type" value="Genomic_DNA"/>
</dbReference>
<dbReference type="InterPro" id="IPR000210">
    <property type="entry name" value="BTB/POZ_dom"/>
</dbReference>
<dbReference type="CDD" id="cd18280">
    <property type="entry name" value="BTB_POZ_BPM_plant"/>
    <property type="match status" value="1"/>
</dbReference>
<sequence length="495" mass="54557">MAISREEAMTASHVFTIDGFSLSKGAELDRFISSPTFTAAGHRWLLRYYPHADTTWGSWISMYLQLAPCAMRDVTARFAISLLDWNDQPVPSCTHAVTRPRRFSTSGYFDTMAGFRKFIKRKDLKRSGHLVGDRFRVRVDITVLNETTILGGTTAVANAVRSAAVAPPPTVANAVPAVRSAVVPPLPPPPPSPKIHVLKKEMTKEEDDDTLERFVVVPPPDMDRHLGRLLSSGEGADVTIEVDGETFMAHRTILAARSPVFKGELFGPMEEGTSPTRVRIKDMEASVFKVLLHFVYTDSLSPDVEDEGEAMAMVQHLLVAADRYGMERLKFMCEDKLCNCIGASSVGTILALAEQHGCEGLKKACLKFLMSGSNLKEAIATDGFDHLTNSCPSIFKALLSKGSPLELVGEMVLEHRCILAAQSLVFKAELFGPARPDTEMFKAMLHLVYTDSLPEVEEEGAAGSEAKTTTMSLRPWRGDCWARRFGMVERLQLMC</sequence>
<dbReference type="GO" id="GO:0016567">
    <property type="term" value="P:protein ubiquitination"/>
    <property type="evidence" value="ECO:0007669"/>
    <property type="project" value="InterPro"/>
</dbReference>
<dbReference type="Pfam" id="PF00651">
    <property type="entry name" value="BTB"/>
    <property type="match status" value="1"/>
</dbReference>
<dbReference type="Gene3D" id="2.60.210.10">
    <property type="entry name" value="Apoptosis, Tumor Necrosis Factor Receptor Associated Protein 2, Chain A"/>
    <property type="match status" value="1"/>
</dbReference>
<dbReference type="Pfam" id="PF22486">
    <property type="entry name" value="MATH_2"/>
    <property type="match status" value="1"/>
</dbReference>